<gene>
    <name evidence="1" type="ORF">M493_12047</name>
</gene>
<dbReference type="STRING" id="1921421.M493_12047"/>
<proteinExistence type="predicted"/>
<dbReference type="AlphaFoldDB" id="V5LX22"/>
<accession>V5LX22</accession>
<dbReference type="KEGG" id="gjf:M493_12047"/>
<sequence>MTAIITSRMACLMVITRFRRTASRITEATKHEGRYAPFYMNMPNEARRAVLFLNRFRKTCRRAQTCGMLFSEQTKNGKGR</sequence>
<dbReference type="HOGENOM" id="CLU_2584736_0_0_9"/>
<name>V5LX22_GEOG3</name>
<evidence type="ECO:0000313" key="1">
    <source>
        <dbReference type="EMBL" id="AHA58150.1"/>
    </source>
</evidence>
<organism evidence="1 2">
    <name type="scientific">Geobacillus genomosp. 3</name>
    <dbReference type="NCBI Taxonomy" id="1921421"/>
    <lineage>
        <taxon>Bacteria</taxon>
        <taxon>Bacillati</taxon>
        <taxon>Bacillota</taxon>
        <taxon>Bacilli</taxon>
        <taxon>Bacillales</taxon>
        <taxon>Anoxybacillaceae</taxon>
        <taxon>Geobacillus</taxon>
    </lineage>
</organism>
<dbReference type="EMBL" id="CP006254">
    <property type="protein sequence ID" value="AHA58150.1"/>
    <property type="molecule type" value="Genomic_DNA"/>
</dbReference>
<reference evidence="1 2" key="1">
    <citation type="journal article" date="2014" name="Genome Announc.">
        <title>Complete Genome Sequence of the Thermophilic Polychlorinated Biphenyl Degrader Geobacillus sp. Strain JF8 (NBRC 109937).</title>
        <authorList>
            <person name="Shintani M."/>
            <person name="Ohtsubo Y."/>
            <person name="Fukuda K."/>
            <person name="Hosoyama A."/>
            <person name="Ohji S."/>
            <person name="Yamazoe A."/>
            <person name="Fujita N."/>
            <person name="Nagata Y."/>
            <person name="Tsuda M."/>
            <person name="Hatta T."/>
            <person name="Kimbara K."/>
        </authorList>
    </citation>
    <scope>NUCLEOTIDE SEQUENCE [LARGE SCALE GENOMIC DNA]</scope>
    <source>
        <strain evidence="1 2">JF8</strain>
    </source>
</reference>
<keyword evidence="2" id="KW-1185">Reference proteome</keyword>
<protein>
    <submittedName>
        <fullName evidence="1">Uncharacterized protein</fullName>
    </submittedName>
</protein>
<dbReference type="Proteomes" id="UP000015500">
    <property type="component" value="Chromosome"/>
</dbReference>
<evidence type="ECO:0000313" key="2">
    <source>
        <dbReference type="Proteomes" id="UP000015500"/>
    </source>
</evidence>